<evidence type="ECO:0000313" key="3">
    <source>
        <dbReference type="Proteomes" id="UP000228531"/>
    </source>
</evidence>
<reference evidence="2 3" key="1">
    <citation type="submission" date="2017-11" db="EMBL/GenBank/DDBJ databases">
        <title>Genomic Encyclopedia of Archaeal and Bacterial Type Strains, Phase II (KMG-II): From Individual Species to Whole Genera.</title>
        <authorList>
            <person name="Goeker M."/>
        </authorList>
    </citation>
    <scope>NUCLEOTIDE SEQUENCE [LARGE SCALE GENOMIC DNA]</scope>
    <source>
        <strain evidence="2 3">DSM 29128</strain>
    </source>
</reference>
<protein>
    <submittedName>
        <fullName evidence="2">Methyltransferase family protein</fullName>
    </submittedName>
</protein>
<name>A0A2M8WN11_9RHOB</name>
<dbReference type="Proteomes" id="UP000228531">
    <property type="component" value="Unassembled WGS sequence"/>
</dbReference>
<evidence type="ECO:0000313" key="2">
    <source>
        <dbReference type="EMBL" id="PJI92315.1"/>
    </source>
</evidence>
<dbReference type="EMBL" id="PGTY01000001">
    <property type="protein sequence ID" value="PJI92315.1"/>
    <property type="molecule type" value="Genomic_DNA"/>
</dbReference>
<keyword evidence="2" id="KW-0489">Methyltransferase</keyword>
<dbReference type="InterPro" id="IPR029063">
    <property type="entry name" value="SAM-dependent_MTases_sf"/>
</dbReference>
<keyword evidence="3" id="KW-1185">Reference proteome</keyword>
<comment type="caution">
    <text evidence="2">The sequence shown here is derived from an EMBL/GenBank/DDBJ whole genome shotgun (WGS) entry which is preliminary data.</text>
</comment>
<dbReference type="GO" id="GO:0032259">
    <property type="term" value="P:methylation"/>
    <property type="evidence" value="ECO:0007669"/>
    <property type="project" value="UniProtKB-KW"/>
</dbReference>
<dbReference type="OrthoDB" id="8842400at2"/>
<feature type="domain" description="Methyltransferase" evidence="1">
    <location>
        <begin position="101"/>
        <end position="147"/>
    </location>
</feature>
<dbReference type="RefSeq" id="WP_100367144.1">
    <property type="nucleotide sequence ID" value="NZ_PGTY01000001.1"/>
</dbReference>
<dbReference type="GO" id="GO:0008168">
    <property type="term" value="F:methyltransferase activity"/>
    <property type="evidence" value="ECO:0007669"/>
    <property type="project" value="UniProtKB-KW"/>
</dbReference>
<dbReference type="AlphaFoldDB" id="A0A2M8WN11"/>
<dbReference type="InterPro" id="IPR025714">
    <property type="entry name" value="Methyltranfer_dom"/>
</dbReference>
<dbReference type="Pfam" id="PF13847">
    <property type="entry name" value="Methyltransf_31"/>
    <property type="match status" value="1"/>
</dbReference>
<proteinExistence type="predicted"/>
<dbReference type="SUPFAM" id="SSF53335">
    <property type="entry name" value="S-adenosyl-L-methionine-dependent methyltransferases"/>
    <property type="match status" value="1"/>
</dbReference>
<accession>A0A2M8WN11</accession>
<gene>
    <name evidence="2" type="ORF">BC777_1160</name>
</gene>
<dbReference type="Gene3D" id="3.40.50.150">
    <property type="entry name" value="Vaccinia Virus protein VP39"/>
    <property type="match status" value="1"/>
</dbReference>
<sequence length="249" mass="27866">MAIPDILGARLIETVKDNDLGGAFLMLGRQSWKGRGRGAGAEVFDETLAKYLPNIDAEDLKNPDDRYSERFFETLGFSSVDSLDFSDFEKASIVQDLGGTLPSELENRFDVIFDGGTCEHVFDLPTAYRNIDKMLRPGGVFISHAPANNWVAHGFYQISPEIVFGFWAQSMGYEVLHCVFQPIRPRAARRVVAITNPLVTGKRPKLKGALPRGMPVIMNFAVRKSKDPVEPKSRVLQSDYVVRWEAARK</sequence>
<keyword evidence="2" id="KW-0808">Transferase</keyword>
<organism evidence="2 3">
    <name type="scientific">Yoonia maricola</name>
    <dbReference type="NCBI Taxonomy" id="420999"/>
    <lineage>
        <taxon>Bacteria</taxon>
        <taxon>Pseudomonadati</taxon>
        <taxon>Pseudomonadota</taxon>
        <taxon>Alphaproteobacteria</taxon>
        <taxon>Rhodobacterales</taxon>
        <taxon>Paracoccaceae</taxon>
        <taxon>Yoonia</taxon>
    </lineage>
</organism>
<evidence type="ECO:0000259" key="1">
    <source>
        <dbReference type="Pfam" id="PF13847"/>
    </source>
</evidence>